<dbReference type="InterPro" id="IPR038670">
    <property type="entry name" value="HslJ-like_sf"/>
</dbReference>
<protein>
    <submittedName>
        <fullName evidence="3">META domain-containing protein</fullName>
    </submittedName>
</protein>
<comment type="caution">
    <text evidence="3">The sequence shown here is derived from an EMBL/GenBank/DDBJ whole genome shotgun (WGS) entry which is preliminary data.</text>
</comment>
<dbReference type="PANTHER" id="PTHR35535">
    <property type="entry name" value="HEAT SHOCK PROTEIN HSLJ"/>
    <property type="match status" value="1"/>
</dbReference>
<keyword evidence="4" id="KW-1185">Reference proteome</keyword>
<keyword evidence="1" id="KW-0732">Signal</keyword>
<evidence type="ECO:0000313" key="3">
    <source>
        <dbReference type="EMBL" id="MCV9933255.1"/>
    </source>
</evidence>
<gene>
    <name evidence="3" type="ORF">OIU80_13275</name>
</gene>
<dbReference type="InterPro" id="IPR005184">
    <property type="entry name" value="DUF306_Meta_HslJ"/>
</dbReference>
<proteinExistence type="predicted"/>
<dbReference type="EMBL" id="JAOZEV010000010">
    <property type="protein sequence ID" value="MCV9933255.1"/>
    <property type="molecule type" value="Genomic_DNA"/>
</dbReference>
<feature type="signal peptide" evidence="1">
    <location>
        <begin position="1"/>
        <end position="19"/>
    </location>
</feature>
<dbReference type="Proteomes" id="UP001151133">
    <property type="component" value="Unassembled WGS sequence"/>
</dbReference>
<dbReference type="PANTHER" id="PTHR35535:SF2">
    <property type="entry name" value="DUF306 DOMAIN-CONTAINING PROTEIN"/>
    <property type="match status" value="1"/>
</dbReference>
<evidence type="ECO:0000313" key="4">
    <source>
        <dbReference type="Proteomes" id="UP001151133"/>
    </source>
</evidence>
<dbReference type="InterPro" id="IPR053147">
    <property type="entry name" value="Hsp_HslJ-like"/>
</dbReference>
<organism evidence="3 4">
    <name type="scientific">Flavobacterium frigoritolerans</name>
    <dbReference type="NCBI Taxonomy" id="2987686"/>
    <lineage>
        <taxon>Bacteria</taxon>
        <taxon>Pseudomonadati</taxon>
        <taxon>Bacteroidota</taxon>
        <taxon>Flavobacteriia</taxon>
        <taxon>Flavobacteriales</taxon>
        <taxon>Flavobacteriaceae</taxon>
        <taxon>Flavobacterium</taxon>
    </lineage>
</organism>
<dbReference type="PROSITE" id="PS51257">
    <property type="entry name" value="PROKAR_LIPOPROTEIN"/>
    <property type="match status" value="1"/>
</dbReference>
<dbReference type="AlphaFoldDB" id="A0A9X2ZPH7"/>
<name>A0A9X2ZPH7_9FLAO</name>
<evidence type="ECO:0000259" key="2">
    <source>
        <dbReference type="Pfam" id="PF03724"/>
    </source>
</evidence>
<feature type="chain" id="PRO_5040875280" evidence="1">
    <location>
        <begin position="20"/>
        <end position="265"/>
    </location>
</feature>
<dbReference type="Gene3D" id="2.40.128.270">
    <property type="match status" value="1"/>
</dbReference>
<dbReference type="RefSeq" id="WP_264287486.1">
    <property type="nucleotide sequence ID" value="NZ_JAOZEV010000010.1"/>
</dbReference>
<feature type="domain" description="DUF306" evidence="2">
    <location>
        <begin position="157"/>
        <end position="261"/>
    </location>
</feature>
<dbReference type="Pfam" id="PF03724">
    <property type="entry name" value="META"/>
    <property type="match status" value="1"/>
</dbReference>
<accession>A0A9X2ZPH7</accession>
<sequence>MKKLFLLVSVAILSFSCKTAVKPLTQPKVDNPASMNTNNADEYDGSTFFKATGNEPFWGLKIGKETIRFTSLIEGLEEISSPYVDPIRAMDANVKLYRFNTKTGSMSITIQQMDCTDTMSGDKSPYNVKIEITNNSDASVKKIEGCGRYITDYRLHDIWVLEQLNGKKVAIADFQRELPRIEIYSAENRFSGFGGCNQVNGGIFYEKDLLRFTNVVSTEMACNGGNNKEDEFLKALQSTTTYTVANNRLSLSNPSGLLLVFKKVD</sequence>
<evidence type="ECO:0000256" key="1">
    <source>
        <dbReference type="SAM" id="SignalP"/>
    </source>
</evidence>
<reference evidence="3" key="1">
    <citation type="submission" date="2022-10" db="EMBL/GenBank/DDBJ databases">
        <title>Two novel species of Flavobacterium.</title>
        <authorList>
            <person name="Liu Q."/>
            <person name="Xin Y.-H."/>
        </authorList>
    </citation>
    <scope>NUCLEOTIDE SEQUENCE</scope>
    <source>
        <strain evidence="3">LS1R47</strain>
    </source>
</reference>